<dbReference type="Proteomes" id="UP000542742">
    <property type="component" value="Unassembled WGS sequence"/>
</dbReference>
<name>A0A7W7G2H4_9ACTN</name>
<organism evidence="1 2">
    <name type="scientific">Paractinoplanes abujensis</name>
    <dbReference type="NCBI Taxonomy" id="882441"/>
    <lineage>
        <taxon>Bacteria</taxon>
        <taxon>Bacillati</taxon>
        <taxon>Actinomycetota</taxon>
        <taxon>Actinomycetes</taxon>
        <taxon>Micromonosporales</taxon>
        <taxon>Micromonosporaceae</taxon>
        <taxon>Paractinoplanes</taxon>
    </lineage>
</organism>
<gene>
    <name evidence="1" type="ORF">BKA14_003802</name>
</gene>
<proteinExistence type="predicted"/>
<dbReference type="AlphaFoldDB" id="A0A7W7G2H4"/>
<evidence type="ECO:0000313" key="1">
    <source>
        <dbReference type="EMBL" id="MBB4693654.1"/>
    </source>
</evidence>
<accession>A0A7W7G2H4</accession>
<comment type="caution">
    <text evidence="1">The sequence shown here is derived from an EMBL/GenBank/DDBJ whole genome shotgun (WGS) entry which is preliminary data.</text>
</comment>
<sequence>MSRLAGLPELTGVRKLWFSGWYDGPLTGIAVHDGREYWYVMVTGDEPGGHWDLDPRVFVLHRLTDEQLADEWEAHRSFAAAGLPGCLHSPACPEAGTGAEAVNAVRDRWPAEQEDAYREAPAIGWFRDA</sequence>
<keyword evidence="2" id="KW-1185">Reference proteome</keyword>
<evidence type="ECO:0000313" key="2">
    <source>
        <dbReference type="Proteomes" id="UP000542742"/>
    </source>
</evidence>
<dbReference type="RefSeq" id="WP_184952244.1">
    <property type="nucleotide sequence ID" value="NZ_BOMC01000056.1"/>
</dbReference>
<dbReference type="EMBL" id="JACHMF010000001">
    <property type="protein sequence ID" value="MBB4693654.1"/>
    <property type="molecule type" value="Genomic_DNA"/>
</dbReference>
<protein>
    <submittedName>
        <fullName evidence="1">Uncharacterized protein</fullName>
    </submittedName>
</protein>
<reference evidence="1 2" key="1">
    <citation type="submission" date="2020-08" db="EMBL/GenBank/DDBJ databases">
        <title>Sequencing the genomes of 1000 actinobacteria strains.</title>
        <authorList>
            <person name="Klenk H.-P."/>
        </authorList>
    </citation>
    <scope>NUCLEOTIDE SEQUENCE [LARGE SCALE GENOMIC DNA]</scope>
    <source>
        <strain evidence="1 2">DSM 45518</strain>
    </source>
</reference>